<keyword evidence="2" id="KW-0032">Aminotransferase</keyword>
<organism evidence="2 3">
    <name type="scientific">Heyndrickxia vini</name>
    <dbReference type="NCBI Taxonomy" id="1476025"/>
    <lineage>
        <taxon>Bacteria</taxon>
        <taxon>Bacillati</taxon>
        <taxon>Bacillota</taxon>
        <taxon>Bacilli</taxon>
        <taxon>Bacillales</taxon>
        <taxon>Bacillaceae</taxon>
        <taxon>Heyndrickxia</taxon>
    </lineage>
</organism>
<sequence length="582" mass="66166">MELPNNHPFLLFEFAEQNGIKTPICFTDPIKIITTMKVEEVVSCLLQVEEEISIGHYAAGFLSYEAAPAFDHSFQVHTGGKMPLLWFGIFKEPNPFEPKENGNFSISKWSPAINGEQYHQGIAKIKEVIKNGDTYQINYTTRLHADFHGDDFAYYKKLASAQDSDYCAYLNIGDYQILSASPELFFRWDGEKIITRPMKGTINRGMTFEEDGENAKWLYHSEKNRAENVMIVDLLRNDLGAIAIPGTVNVDELFSIEKYPTVWQMTSTISANTEKEVGIVDIFKALFPCGSITGAPKISTMKFIANLEDSPRDVYCGAVGYISPQKDAVFNVPIRTVLINRKTHQAVYGVGGGITWDSTTKDEYEEIVMKAALLTRDNPLFDLLESLKLENGTYFLFNLHMHRLKKTAQYFNFNISVDDIMNGLSDFAKKNENQCLKVRLLVSKNGKYNIVGEPIVPFEHSLKVKLGTEPINMNNPFLYHKTTNRQVYQSYKLSHPDVFDILLWNQKGEITEFTNGNIVVEKDGKLYTPPIHSGLLAGTFREQLLKTNIIQEKIVTIQEIKTFTKIWFINSVRGWVKVQFVG</sequence>
<feature type="domain" description="Chorismate-utilising enzyme C-terminal" evidence="1">
    <location>
        <begin position="116"/>
        <end position="370"/>
    </location>
</feature>
<dbReference type="Gene3D" id="3.60.120.10">
    <property type="entry name" value="Anthranilate synthase"/>
    <property type="match status" value="1"/>
</dbReference>
<dbReference type="InterPro" id="IPR036038">
    <property type="entry name" value="Aminotransferase-like"/>
</dbReference>
<dbReference type="EC" id="2.6.1.85" evidence="2"/>
<gene>
    <name evidence="2" type="primary">pabB</name>
    <name evidence="2" type="ORF">I5776_11935</name>
</gene>
<dbReference type="EMBL" id="CP065425">
    <property type="protein sequence ID" value="QQZ07802.1"/>
    <property type="molecule type" value="Genomic_DNA"/>
</dbReference>
<evidence type="ECO:0000313" key="2">
    <source>
        <dbReference type="EMBL" id="QQZ07802.1"/>
    </source>
</evidence>
<protein>
    <submittedName>
        <fullName evidence="2">Aminodeoxychorismate synthase component I</fullName>
        <ecNumber evidence="2">2.6.1.85</ecNumber>
    </submittedName>
</protein>
<dbReference type="Gene3D" id="3.30.470.10">
    <property type="match status" value="1"/>
</dbReference>
<dbReference type="RefSeq" id="WP_202776634.1">
    <property type="nucleotide sequence ID" value="NZ_CP065425.1"/>
</dbReference>
<dbReference type="Pfam" id="PF00425">
    <property type="entry name" value="Chorismate_bind"/>
    <property type="match status" value="1"/>
</dbReference>
<accession>A0ABX7DWV2</accession>
<dbReference type="GO" id="GO:0046820">
    <property type="term" value="F:4-amino-4-deoxychorismate synthase activity"/>
    <property type="evidence" value="ECO:0007669"/>
    <property type="project" value="UniProtKB-EC"/>
</dbReference>
<dbReference type="InterPro" id="IPR043131">
    <property type="entry name" value="BCAT-like_N"/>
</dbReference>
<dbReference type="NCBIfam" id="TIGR00553">
    <property type="entry name" value="pabB"/>
    <property type="match status" value="1"/>
</dbReference>
<dbReference type="Pfam" id="PF01063">
    <property type="entry name" value="Aminotran_4"/>
    <property type="match status" value="1"/>
</dbReference>
<name>A0ABX7DWV2_9BACI</name>
<dbReference type="PRINTS" id="PR00095">
    <property type="entry name" value="ANTSNTHASEI"/>
</dbReference>
<keyword evidence="3" id="KW-1185">Reference proteome</keyword>
<dbReference type="PANTHER" id="PTHR11236:SF50">
    <property type="entry name" value="AMINODEOXYCHORISMATE SYNTHASE COMPONENT 1"/>
    <property type="match status" value="1"/>
</dbReference>
<dbReference type="InterPro" id="IPR043132">
    <property type="entry name" value="BCAT-like_C"/>
</dbReference>
<dbReference type="Proteomes" id="UP000595691">
    <property type="component" value="Chromosome"/>
</dbReference>
<dbReference type="Gene3D" id="3.20.10.10">
    <property type="entry name" value="D-amino Acid Aminotransferase, subunit A, domain 2"/>
    <property type="match status" value="1"/>
</dbReference>
<evidence type="ECO:0000313" key="3">
    <source>
        <dbReference type="Proteomes" id="UP000595691"/>
    </source>
</evidence>
<dbReference type="SUPFAM" id="SSF56752">
    <property type="entry name" value="D-aminoacid aminotransferase-like PLP-dependent enzymes"/>
    <property type="match status" value="1"/>
</dbReference>
<reference evidence="2 3" key="1">
    <citation type="submission" date="2020-11" db="EMBL/GenBank/DDBJ databases">
        <title>Taxonomic evaluation of the Bacillus sporothermodurans group of bacteria based on whole genome sequences.</title>
        <authorList>
            <person name="Fiedler G."/>
            <person name="Herbstmann A.-D."/>
            <person name="Doll E."/>
            <person name="Wenning M."/>
            <person name="Brinks E."/>
            <person name="Kabisch J."/>
            <person name="Breitenwieser F."/>
            <person name="Lappann M."/>
            <person name="Boehnlein C."/>
            <person name="Franz C."/>
        </authorList>
    </citation>
    <scope>NUCLEOTIDE SEQUENCE [LARGE SCALE GENOMIC DNA]</scope>
    <source>
        <strain evidence="2 3">JCM 19841</strain>
    </source>
</reference>
<dbReference type="InterPro" id="IPR019999">
    <property type="entry name" value="Anth_synth_I-like"/>
</dbReference>
<proteinExistence type="predicted"/>
<dbReference type="SUPFAM" id="SSF56322">
    <property type="entry name" value="ADC synthase"/>
    <property type="match status" value="1"/>
</dbReference>
<evidence type="ECO:0000259" key="1">
    <source>
        <dbReference type="Pfam" id="PF00425"/>
    </source>
</evidence>
<dbReference type="InterPro" id="IPR005801">
    <property type="entry name" value="ADC_synthase"/>
</dbReference>
<dbReference type="InterPro" id="IPR015890">
    <property type="entry name" value="Chorismate_C"/>
</dbReference>
<keyword evidence="2" id="KW-0808">Transferase</keyword>
<dbReference type="PANTHER" id="PTHR11236">
    <property type="entry name" value="AMINOBENZOATE/ANTHRANILATE SYNTHASE"/>
    <property type="match status" value="1"/>
</dbReference>
<dbReference type="InterPro" id="IPR001544">
    <property type="entry name" value="Aminotrans_IV"/>
</dbReference>
<dbReference type="InterPro" id="IPR005802">
    <property type="entry name" value="ADC_synth_comp_1"/>
</dbReference>